<name>A0A9P8VN38_9HYPO</name>
<organism evidence="1 2">
    <name type="scientific">Thelonectria olida</name>
    <dbReference type="NCBI Taxonomy" id="1576542"/>
    <lineage>
        <taxon>Eukaryota</taxon>
        <taxon>Fungi</taxon>
        <taxon>Dikarya</taxon>
        <taxon>Ascomycota</taxon>
        <taxon>Pezizomycotina</taxon>
        <taxon>Sordariomycetes</taxon>
        <taxon>Hypocreomycetidae</taxon>
        <taxon>Hypocreales</taxon>
        <taxon>Nectriaceae</taxon>
        <taxon>Thelonectria</taxon>
    </lineage>
</organism>
<evidence type="ECO:0000313" key="2">
    <source>
        <dbReference type="Proteomes" id="UP000777438"/>
    </source>
</evidence>
<reference evidence="1 2" key="1">
    <citation type="journal article" date="2021" name="Nat. Commun.">
        <title>Genetic determinants of endophytism in the Arabidopsis root mycobiome.</title>
        <authorList>
            <person name="Mesny F."/>
            <person name="Miyauchi S."/>
            <person name="Thiergart T."/>
            <person name="Pickel B."/>
            <person name="Atanasova L."/>
            <person name="Karlsson M."/>
            <person name="Huettel B."/>
            <person name="Barry K.W."/>
            <person name="Haridas S."/>
            <person name="Chen C."/>
            <person name="Bauer D."/>
            <person name="Andreopoulos W."/>
            <person name="Pangilinan J."/>
            <person name="LaButti K."/>
            <person name="Riley R."/>
            <person name="Lipzen A."/>
            <person name="Clum A."/>
            <person name="Drula E."/>
            <person name="Henrissat B."/>
            <person name="Kohler A."/>
            <person name="Grigoriev I.V."/>
            <person name="Martin F.M."/>
            <person name="Hacquard S."/>
        </authorList>
    </citation>
    <scope>NUCLEOTIDE SEQUENCE [LARGE SCALE GENOMIC DNA]</scope>
    <source>
        <strain evidence="1 2">MPI-CAGE-CH-0241</strain>
    </source>
</reference>
<evidence type="ECO:0000313" key="1">
    <source>
        <dbReference type="EMBL" id="KAH6867870.1"/>
    </source>
</evidence>
<accession>A0A9P8VN38</accession>
<dbReference type="AlphaFoldDB" id="A0A9P8VN38"/>
<keyword evidence="2" id="KW-1185">Reference proteome</keyword>
<proteinExistence type="predicted"/>
<dbReference type="Proteomes" id="UP000777438">
    <property type="component" value="Unassembled WGS sequence"/>
</dbReference>
<protein>
    <submittedName>
        <fullName evidence="1">Uncharacterized protein</fullName>
    </submittedName>
</protein>
<sequence length="106" mass="11845">MALLCLSRSFLVPNPVFLLHPWISQWKGLLWLILSFAALWTSGLVSYSYTEPKLSGAWLPPYPESPPHSELSGYVPYSDGKGLLLKPWKAAALDWNLTASGICWLL</sequence>
<comment type="caution">
    <text evidence="1">The sequence shown here is derived from an EMBL/GenBank/DDBJ whole genome shotgun (WGS) entry which is preliminary data.</text>
</comment>
<dbReference type="EMBL" id="JAGPYM010000087">
    <property type="protein sequence ID" value="KAH6867870.1"/>
    <property type="molecule type" value="Genomic_DNA"/>
</dbReference>
<gene>
    <name evidence="1" type="ORF">B0T10DRAFT_502075</name>
</gene>